<dbReference type="OrthoDB" id="2683074at2759"/>
<name>A0A8H6VUB8_MYCCL</name>
<accession>A0A8H6VUB8</accession>
<sequence>MLADYRQHLTRLQALAQELVADCPRLDSVLICFNQGSRPRLQGGFHWRRLDEDVAGTELHAGQWLLIEDEQHFLARLDGDRVVRLQVVQRCGLQSRSTLGIPPADELERWAQEQNEALLQHVYSKDSLASSAPGVLLGPGSRVVLWDPKRDRCVWEHAAYIMGFVKDGRVRVRTSVEGEYFRPHAADLVAQLVSDPWDGDVRVVDRALVRPHFSEGAVRIEIGETVAQTQGPMPVVGRVVAGQTGGGHWSALVKDERTAKEVVYGAEELQRHFAQGTRVRVVHGAYRGMQGVVSRRIVLGGSAGTISSGFGGLEILLDKDAKVRVEDNKKVQVTCGQVRAIPSMLDTSVGPSTLQKQVGDDWLCDQRLMGKRLDVQIVEAIRGPEQGYIELEARLRPKDLLTNSLRRVPVTLNDGSVQAVKPGCLKPARFCLNATGFIRPMSEVPTRVVVIGSDWQGDEADTGEYAMVVPSESEEGRLTVRFQREKGELQRKKVFPLSSLCRSTNEDGKRTRATRFY</sequence>
<protein>
    <submittedName>
        <fullName evidence="1">Uncharacterized protein</fullName>
    </submittedName>
</protein>
<dbReference type="AlphaFoldDB" id="A0A8H6VUB8"/>
<evidence type="ECO:0000313" key="2">
    <source>
        <dbReference type="Proteomes" id="UP000613580"/>
    </source>
</evidence>
<evidence type="ECO:0000313" key="1">
    <source>
        <dbReference type="EMBL" id="KAF7294239.1"/>
    </source>
</evidence>
<gene>
    <name evidence="1" type="ORF">HMN09_01152300</name>
</gene>
<dbReference type="EMBL" id="JACAZE010000019">
    <property type="protein sequence ID" value="KAF7294239.1"/>
    <property type="molecule type" value="Genomic_DNA"/>
</dbReference>
<organism evidence="1 2">
    <name type="scientific">Mycena chlorophos</name>
    <name type="common">Agaric fungus</name>
    <name type="synonym">Agaricus chlorophos</name>
    <dbReference type="NCBI Taxonomy" id="658473"/>
    <lineage>
        <taxon>Eukaryota</taxon>
        <taxon>Fungi</taxon>
        <taxon>Dikarya</taxon>
        <taxon>Basidiomycota</taxon>
        <taxon>Agaricomycotina</taxon>
        <taxon>Agaricomycetes</taxon>
        <taxon>Agaricomycetidae</taxon>
        <taxon>Agaricales</taxon>
        <taxon>Marasmiineae</taxon>
        <taxon>Mycenaceae</taxon>
        <taxon>Mycena</taxon>
    </lineage>
</organism>
<keyword evidence="2" id="KW-1185">Reference proteome</keyword>
<reference evidence="1" key="1">
    <citation type="submission" date="2020-05" db="EMBL/GenBank/DDBJ databases">
        <title>Mycena genomes resolve the evolution of fungal bioluminescence.</title>
        <authorList>
            <person name="Tsai I.J."/>
        </authorList>
    </citation>
    <scope>NUCLEOTIDE SEQUENCE</scope>
    <source>
        <strain evidence="1">110903Hualien_Pintung</strain>
    </source>
</reference>
<dbReference type="Proteomes" id="UP000613580">
    <property type="component" value="Unassembled WGS sequence"/>
</dbReference>
<proteinExistence type="predicted"/>
<comment type="caution">
    <text evidence="1">The sequence shown here is derived from an EMBL/GenBank/DDBJ whole genome shotgun (WGS) entry which is preliminary data.</text>
</comment>